<evidence type="ECO:0000313" key="1">
    <source>
        <dbReference type="EMBL" id="KAF9595032.1"/>
    </source>
</evidence>
<evidence type="ECO:0000313" key="2">
    <source>
        <dbReference type="Proteomes" id="UP000631114"/>
    </source>
</evidence>
<gene>
    <name evidence="1" type="ORF">IFM89_036050</name>
</gene>
<keyword evidence="2" id="KW-1185">Reference proteome</keyword>
<sequence>MVPGSWYASLVCYCLECPAQRMILMLVTILQTE</sequence>
<dbReference type="EMBL" id="JADFTS010000008">
    <property type="protein sequence ID" value="KAF9595032.1"/>
    <property type="molecule type" value="Genomic_DNA"/>
</dbReference>
<name>A0A835HB28_9MAGN</name>
<comment type="caution">
    <text evidence="1">The sequence shown here is derived from an EMBL/GenBank/DDBJ whole genome shotgun (WGS) entry which is preliminary data.</text>
</comment>
<organism evidence="1 2">
    <name type="scientific">Coptis chinensis</name>
    <dbReference type="NCBI Taxonomy" id="261450"/>
    <lineage>
        <taxon>Eukaryota</taxon>
        <taxon>Viridiplantae</taxon>
        <taxon>Streptophyta</taxon>
        <taxon>Embryophyta</taxon>
        <taxon>Tracheophyta</taxon>
        <taxon>Spermatophyta</taxon>
        <taxon>Magnoliopsida</taxon>
        <taxon>Ranunculales</taxon>
        <taxon>Ranunculaceae</taxon>
        <taxon>Coptidoideae</taxon>
        <taxon>Coptis</taxon>
    </lineage>
</organism>
<dbReference type="Proteomes" id="UP000631114">
    <property type="component" value="Unassembled WGS sequence"/>
</dbReference>
<dbReference type="AlphaFoldDB" id="A0A835HB28"/>
<accession>A0A835HB28</accession>
<protein>
    <submittedName>
        <fullName evidence="1">Uncharacterized protein</fullName>
    </submittedName>
</protein>
<proteinExistence type="predicted"/>
<reference evidence="1 2" key="1">
    <citation type="submission" date="2020-10" db="EMBL/GenBank/DDBJ databases">
        <title>The Coptis chinensis genome and diversification of protoberbering-type alkaloids.</title>
        <authorList>
            <person name="Wang B."/>
            <person name="Shu S."/>
            <person name="Song C."/>
            <person name="Liu Y."/>
        </authorList>
    </citation>
    <scope>NUCLEOTIDE SEQUENCE [LARGE SCALE GENOMIC DNA]</scope>
    <source>
        <strain evidence="1">HL-2020</strain>
        <tissue evidence="1">Leaf</tissue>
    </source>
</reference>